<accession>A0AA39HJG0</accession>
<feature type="region of interest" description="Disordered" evidence="2">
    <location>
        <begin position="556"/>
        <end position="596"/>
    </location>
</feature>
<feature type="compositionally biased region" description="Basic residues" evidence="2">
    <location>
        <begin position="822"/>
        <end position="837"/>
    </location>
</feature>
<gene>
    <name evidence="4" type="ORF">QR680_018520</name>
</gene>
<evidence type="ECO:0000256" key="2">
    <source>
        <dbReference type="SAM" id="MobiDB-lite"/>
    </source>
</evidence>
<feature type="compositionally biased region" description="Basic and acidic residues" evidence="2">
    <location>
        <begin position="797"/>
        <end position="815"/>
    </location>
</feature>
<feature type="region of interest" description="Disordered" evidence="2">
    <location>
        <begin position="491"/>
        <end position="540"/>
    </location>
</feature>
<protein>
    <submittedName>
        <fullName evidence="4">Uncharacterized protein</fullName>
    </submittedName>
</protein>
<keyword evidence="3" id="KW-1133">Transmembrane helix</keyword>
<feature type="compositionally biased region" description="Basic and acidic residues" evidence="2">
    <location>
        <begin position="859"/>
        <end position="882"/>
    </location>
</feature>
<sequence length="1493" mass="167775">MITELISCRKHFHGNWNAAMYFNNPNQNPRATIPAQNTYSQDYYSSSGYGTPAATYNAATGTYNGPMSNYISALNGAAVPAAPAKNYNTALKTTPASTAATASPMNSYHTALKGASSVGSTANSNTQNVPSLRMKMLEEENDRLRQRLQYSTRETEEGRRAYDALSREFHGLRGAHVSAVNEIRRLQEVVHRLQRPKPRGRGGAPLQWKLEREQWQQQIKRSEDEKKDASAKLEQMESELKDAITKLKEAQEQLDGMRKSGAQKCEKQEALEENVRAIRNDIEVKITGITKAKLGPSMIESMNTIQRLIKSEPIDYDYAEPKTEPMTPTPFDSLLPKVKHEKKTERTRPVVRLRKDSQYSLRHSEKRSLMASAAAVTSTQPVISISLLNDPSDSEGSNSLFLGLLLGIPSLVFILVVIFILVFRCAQGVWFCGMCAKTQDIEAQSFEVRIRQSARTLDREAVTLKRSKKAVMKKPVKKATKSRKATFQYEEPDSIKLQNATPESSKKSSASEIEASHHPKFDSDVAQNSTLKSAKKAKKIKKVRIRYAEHNFDVVPNAAPKSSKKVNRSEKEKSHHSKFDSDVAHNSAEKSDNKAKEAKKVIIQHAGNDSDMDQNAALKSSKKAREVRKVRIQHAEHGFDMVQNAALKSSKKVNRFEKEESHHSNFDSDVAQNSAAKLDKKAKEAKKVIIHYVNHDSDVVQNAAPKSDRKAKKPKKERIQDAKQDSVKLRNIIPESSKKANGSEKDESHRPKFDGDVAQNSAPKLPKKTKEAKKVRIQHVEDDFEEVKNSAPRLAKNAKETKKAKNNRAKYDSDKLQNAVPKSHKKAKSTKKVRVRHAHYDAGKSQNATPKPGKKVKKKSEETCPNRNEQDKDNDPHIEQKTSKKIRKTSEPESSSTTSKEAGRTTSKDSGSTTSEETGRTTRNGKDSGRRKRKCETVKANKNSLKRRAINQHKDLKTNDKALEDSKAPTLKWNIKQGPMVTKYYPDSNVAPIKSENPSYFGLPFAPHNPVKRQGHMKEKPNEVLKPKETAKPKDKDEAGKPGDQKDAVISGNKKDVVKPSGNVEAAKPNEALNQRQLRQPGQTQIDSSEQRLTMYFNNINENIMLVDVYTQNSYDQQFYGGHPNGAGCTVAQNTASSTFVLEEENERLRQRLRLTAKETEEAQHAYDTLSRELQGLRDAHATTTRELRRLQNLVRRSGLQNPRRRRGAALRWNVEGVVNPWMKSEPMECEYAEPKKEPISPASSCLLSKCQLVKSLAPFEKGGNIFDFLRKLKAQGYLTQKTASEEQATYCSETNKPQIFEEKLKFTPVPGSIAPIGAERKQIELPTDVLSRDPRLLAFRYSDVLLAFLKKNDEACDICGLNLAEASIKAKNDHRDSHTLTNLRRISGVMGSRPWYQPKSSFWSTSERVRFGEQQQETSEQVELEVQQKTGATMKKVGESLSMLCLPSAGVTEKKCYACLEEFTEFYDADDDEWMLKDCMKDDVGFRHSGCA</sequence>
<feature type="coiled-coil region" evidence="1">
    <location>
        <begin position="1146"/>
        <end position="1194"/>
    </location>
</feature>
<feature type="region of interest" description="Disordered" evidence="2">
    <location>
        <begin position="1004"/>
        <end position="1087"/>
    </location>
</feature>
<comment type="caution">
    <text evidence="4">The sequence shown here is derived from an EMBL/GenBank/DDBJ whole genome shotgun (WGS) entry which is preliminary data.</text>
</comment>
<feature type="compositionally biased region" description="Basic and acidic residues" evidence="2">
    <location>
        <begin position="917"/>
        <end position="928"/>
    </location>
</feature>
<organism evidence="4 5">
    <name type="scientific">Steinernema hermaphroditum</name>
    <dbReference type="NCBI Taxonomy" id="289476"/>
    <lineage>
        <taxon>Eukaryota</taxon>
        <taxon>Metazoa</taxon>
        <taxon>Ecdysozoa</taxon>
        <taxon>Nematoda</taxon>
        <taxon>Chromadorea</taxon>
        <taxon>Rhabditida</taxon>
        <taxon>Tylenchina</taxon>
        <taxon>Panagrolaimomorpha</taxon>
        <taxon>Strongyloidoidea</taxon>
        <taxon>Steinernematidae</taxon>
        <taxon>Steinernema</taxon>
    </lineage>
</organism>
<reference evidence="4" key="1">
    <citation type="submission" date="2023-06" db="EMBL/GenBank/DDBJ databases">
        <title>Genomic analysis of the entomopathogenic nematode Steinernema hermaphroditum.</title>
        <authorList>
            <person name="Schwarz E.M."/>
            <person name="Heppert J.K."/>
            <person name="Baniya A."/>
            <person name="Schwartz H.T."/>
            <person name="Tan C.-H."/>
            <person name="Antoshechkin I."/>
            <person name="Sternberg P.W."/>
            <person name="Goodrich-Blair H."/>
            <person name="Dillman A.R."/>
        </authorList>
    </citation>
    <scope>NUCLEOTIDE SEQUENCE</scope>
    <source>
        <strain evidence="4">PS9179</strain>
        <tissue evidence="4">Whole animal</tissue>
    </source>
</reference>
<keyword evidence="5" id="KW-1185">Reference proteome</keyword>
<feature type="region of interest" description="Disordered" evidence="2">
    <location>
        <begin position="699"/>
        <end position="969"/>
    </location>
</feature>
<feature type="compositionally biased region" description="Basic and acidic residues" evidence="2">
    <location>
        <begin position="1016"/>
        <end position="1058"/>
    </location>
</feature>
<dbReference type="EMBL" id="JAUCMV010000004">
    <property type="protein sequence ID" value="KAK0406346.1"/>
    <property type="molecule type" value="Genomic_DNA"/>
</dbReference>
<evidence type="ECO:0000313" key="5">
    <source>
        <dbReference type="Proteomes" id="UP001175271"/>
    </source>
</evidence>
<name>A0AA39HJG0_9BILA</name>
<feature type="transmembrane region" description="Helical" evidence="3">
    <location>
        <begin position="400"/>
        <end position="423"/>
    </location>
</feature>
<feature type="compositionally biased region" description="Basic and acidic residues" evidence="2">
    <location>
        <begin position="514"/>
        <end position="523"/>
    </location>
</feature>
<keyword evidence="1" id="KW-0175">Coiled coil</keyword>
<feature type="coiled-coil region" evidence="1">
    <location>
        <begin position="212"/>
        <end position="260"/>
    </location>
</feature>
<keyword evidence="3" id="KW-0472">Membrane</keyword>
<evidence type="ECO:0000313" key="4">
    <source>
        <dbReference type="EMBL" id="KAK0406346.1"/>
    </source>
</evidence>
<keyword evidence="3" id="KW-0812">Transmembrane</keyword>
<feature type="compositionally biased region" description="Basic and acidic residues" evidence="2">
    <location>
        <begin position="736"/>
        <end position="755"/>
    </location>
</feature>
<proteinExistence type="predicted"/>
<feature type="compositionally biased region" description="Basic and acidic residues" evidence="2">
    <location>
        <begin position="768"/>
        <end position="781"/>
    </location>
</feature>
<dbReference type="Proteomes" id="UP001175271">
    <property type="component" value="Unassembled WGS sequence"/>
</dbReference>
<evidence type="ECO:0000256" key="1">
    <source>
        <dbReference type="SAM" id="Coils"/>
    </source>
</evidence>
<evidence type="ECO:0000256" key="3">
    <source>
        <dbReference type="SAM" id="Phobius"/>
    </source>
</evidence>
<feature type="compositionally biased region" description="Basic and acidic residues" evidence="2">
    <location>
        <begin position="717"/>
        <end position="728"/>
    </location>
</feature>
<feature type="compositionally biased region" description="Basic and acidic residues" evidence="2">
    <location>
        <begin position="567"/>
        <end position="596"/>
    </location>
</feature>
<feature type="compositionally biased region" description="Polar residues" evidence="2">
    <location>
        <begin position="1072"/>
        <end position="1087"/>
    </location>
</feature>
<feature type="compositionally biased region" description="Basic and acidic residues" evidence="2">
    <location>
        <begin position="952"/>
        <end position="967"/>
    </location>
</feature>